<accession>A0A433VBW2</accession>
<sequence>MAHIFVDKEYYVNCSDISSVRLLRSRIYKTNEEVSDIELIDKSVFPDFQRANNSDRYNAKK</sequence>
<name>A0A433VBW2_9CYAN</name>
<comment type="caution">
    <text evidence="1">The sequence shown here is derived from an EMBL/GenBank/DDBJ whole genome shotgun (WGS) entry which is preliminary data.</text>
</comment>
<dbReference type="EMBL" id="RSCL01000013">
    <property type="protein sequence ID" value="RUT03592.1"/>
    <property type="molecule type" value="Genomic_DNA"/>
</dbReference>
<reference evidence="1" key="2">
    <citation type="journal article" date="2019" name="Genome Biol. Evol.">
        <title>Day and night: Metabolic profiles and evolutionary relationships of six axenic non-marine cyanobacteria.</title>
        <authorList>
            <person name="Will S.E."/>
            <person name="Henke P."/>
            <person name="Boedeker C."/>
            <person name="Huang S."/>
            <person name="Brinkmann H."/>
            <person name="Rohde M."/>
            <person name="Jarek M."/>
            <person name="Friedl T."/>
            <person name="Seufert S."/>
            <person name="Schumacher M."/>
            <person name="Overmann J."/>
            <person name="Neumann-Schaal M."/>
            <person name="Petersen J."/>
        </authorList>
    </citation>
    <scope>NUCLEOTIDE SEQUENCE [LARGE SCALE GENOMIC DNA]</scope>
    <source>
        <strain evidence="1">PCC 7102</strain>
    </source>
</reference>
<keyword evidence="2" id="KW-1185">Reference proteome</keyword>
<proteinExistence type="predicted"/>
<organism evidence="1 2">
    <name type="scientific">Dulcicalothrix desertica PCC 7102</name>
    <dbReference type="NCBI Taxonomy" id="232991"/>
    <lineage>
        <taxon>Bacteria</taxon>
        <taxon>Bacillati</taxon>
        <taxon>Cyanobacteriota</taxon>
        <taxon>Cyanophyceae</taxon>
        <taxon>Nostocales</taxon>
        <taxon>Calotrichaceae</taxon>
        <taxon>Dulcicalothrix</taxon>
    </lineage>
</organism>
<gene>
    <name evidence="1" type="ORF">DSM106972_052310</name>
</gene>
<dbReference type="AlphaFoldDB" id="A0A433VBW2"/>
<dbReference type="Proteomes" id="UP000271624">
    <property type="component" value="Unassembled WGS sequence"/>
</dbReference>
<protein>
    <submittedName>
        <fullName evidence="1">Uncharacterized protein</fullName>
    </submittedName>
</protein>
<reference evidence="1" key="1">
    <citation type="submission" date="2018-12" db="EMBL/GenBank/DDBJ databases">
        <authorList>
            <person name="Will S."/>
            <person name="Neumann-Schaal M."/>
            <person name="Henke P."/>
        </authorList>
    </citation>
    <scope>NUCLEOTIDE SEQUENCE</scope>
    <source>
        <strain evidence="1">PCC 7102</strain>
    </source>
</reference>
<evidence type="ECO:0000313" key="2">
    <source>
        <dbReference type="Proteomes" id="UP000271624"/>
    </source>
</evidence>
<evidence type="ECO:0000313" key="1">
    <source>
        <dbReference type="EMBL" id="RUT03592.1"/>
    </source>
</evidence>